<name>A0A151P3J3_ALLMI</name>
<dbReference type="AlphaFoldDB" id="A0A151P3J3"/>
<accession>A0A151P3J3</accession>
<gene>
    <name evidence="1" type="ORF">Y1Q_0013643</name>
</gene>
<evidence type="ECO:0000313" key="1">
    <source>
        <dbReference type="EMBL" id="KYO43634.1"/>
    </source>
</evidence>
<reference evidence="1 2" key="1">
    <citation type="journal article" date="2012" name="Genome Biol.">
        <title>Sequencing three crocodilian genomes to illuminate the evolution of archosaurs and amniotes.</title>
        <authorList>
            <person name="St John J.A."/>
            <person name="Braun E.L."/>
            <person name="Isberg S.R."/>
            <person name="Miles L.G."/>
            <person name="Chong A.Y."/>
            <person name="Gongora J."/>
            <person name="Dalzell P."/>
            <person name="Moran C."/>
            <person name="Bed'hom B."/>
            <person name="Abzhanov A."/>
            <person name="Burgess S.C."/>
            <person name="Cooksey A.M."/>
            <person name="Castoe T.A."/>
            <person name="Crawford N.G."/>
            <person name="Densmore L.D."/>
            <person name="Drew J.C."/>
            <person name="Edwards S.V."/>
            <person name="Faircloth B.C."/>
            <person name="Fujita M.K."/>
            <person name="Greenwold M.J."/>
            <person name="Hoffmann F.G."/>
            <person name="Howard J.M."/>
            <person name="Iguchi T."/>
            <person name="Janes D.E."/>
            <person name="Khan S.Y."/>
            <person name="Kohno S."/>
            <person name="de Koning A.J."/>
            <person name="Lance S.L."/>
            <person name="McCarthy F.M."/>
            <person name="McCormack J.E."/>
            <person name="Merchant M.E."/>
            <person name="Peterson D.G."/>
            <person name="Pollock D.D."/>
            <person name="Pourmand N."/>
            <person name="Raney B.J."/>
            <person name="Roessler K.A."/>
            <person name="Sanford J.R."/>
            <person name="Sawyer R.H."/>
            <person name="Schmidt C.J."/>
            <person name="Triplett E.W."/>
            <person name="Tuberville T.D."/>
            <person name="Venegas-Anaya M."/>
            <person name="Howard J.T."/>
            <person name="Jarvis E.D."/>
            <person name="Guillette L.J.Jr."/>
            <person name="Glenn T.C."/>
            <person name="Green R.E."/>
            <person name="Ray D.A."/>
        </authorList>
    </citation>
    <scope>NUCLEOTIDE SEQUENCE [LARGE SCALE GENOMIC DNA]</scope>
    <source>
        <strain evidence="1">KSC_2009_1</strain>
    </source>
</reference>
<organism evidence="1 2">
    <name type="scientific">Alligator mississippiensis</name>
    <name type="common">American alligator</name>
    <dbReference type="NCBI Taxonomy" id="8496"/>
    <lineage>
        <taxon>Eukaryota</taxon>
        <taxon>Metazoa</taxon>
        <taxon>Chordata</taxon>
        <taxon>Craniata</taxon>
        <taxon>Vertebrata</taxon>
        <taxon>Euteleostomi</taxon>
        <taxon>Archelosauria</taxon>
        <taxon>Archosauria</taxon>
        <taxon>Crocodylia</taxon>
        <taxon>Alligatoridae</taxon>
        <taxon>Alligatorinae</taxon>
        <taxon>Alligator</taxon>
    </lineage>
</organism>
<evidence type="ECO:0000313" key="2">
    <source>
        <dbReference type="Proteomes" id="UP000050525"/>
    </source>
</evidence>
<sequence>MGTLPLSCRFFFLTSGHEGAPAGVAEGPPALSEQLPARHDLEGGSNTGANLLSLVQPPAVLPKATTEGMNLAPNSWFVNSTSRAKCLQLFRSESGQNNFFWRQNGKCV</sequence>
<dbReference type="EMBL" id="AKHW03001146">
    <property type="protein sequence ID" value="KYO43634.1"/>
    <property type="molecule type" value="Genomic_DNA"/>
</dbReference>
<protein>
    <submittedName>
        <fullName evidence="1">Uncharacterized protein</fullName>
    </submittedName>
</protein>
<keyword evidence="2" id="KW-1185">Reference proteome</keyword>
<comment type="caution">
    <text evidence="1">The sequence shown here is derived from an EMBL/GenBank/DDBJ whole genome shotgun (WGS) entry which is preliminary data.</text>
</comment>
<proteinExistence type="predicted"/>
<dbReference type="Proteomes" id="UP000050525">
    <property type="component" value="Unassembled WGS sequence"/>
</dbReference>